<gene>
    <name evidence="1" type="ORF">Cfor_02588</name>
</gene>
<dbReference type="InterPro" id="IPR052709">
    <property type="entry name" value="Transposase-MT_Hybrid"/>
</dbReference>
<dbReference type="InParanoid" id="A0A6L2PAK8"/>
<feature type="non-terminal residue" evidence="1">
    <location>
        <position position="1"/>
    </location>
</feature>
<comment type="caution">
    <text evidence="1">The sequence shown here is derived from an EMBL/GenBank/DDBJ whole genome shotgun (WGS) entry which is preliminary data.</text>
</comment>
<dbReference type="EMBL" id="BLKM01000015">
    <property type="protein sequence ID" value="GFG28162.1"/>
    <property type="molecule type" value="Genomic_DNA"/>
</dbReference>
<proteinExistence type="predicted"/>
<reference evidence="2" key="1">
    <citation type="submission" date="2020-01" db="EMBL/GenBank/DDBJ databases">
        <title>Draft genome sequence of the Termite Coptotermes fromosanus.</title>
        <authorList>
            <person name="Itakura S."/>
            <person name="Yosikawa Y."/>
            <person name="Umezawa K."/>
        </authorList>
    </citation>
    <scope>NUCLEOTIDE SEQUENCE [LARGE SCALE GENOMIC DNA]</scope>
</reference>
<dbReference type="AlphaFoldDB" id="A0A6L2PAK8"/>
<evidence type="ECO:0000313" key="2">
    <source>
        <dbReference type="Proteomes" id="UP000502823"/>
    </source>
</evidence>
<name>A0A6L2PAK8_COPFO</name>
<dbReference type="OrthoDB" id="10017160at2759"/>
<accession>A0A6L2PAK8</accession>
<dbReference type="Proteomes" id="UP000502823">
    <property type="component" value="Unassembled WGS sequence"/>
</dbReference>
<dbReference type="PANTHER" id="PTHR46060:SF1">
    <property type="entry name" value="MARINER MOS1 TRANSPOSASE-LIKE PROTEIN"/>
    <property type="match status" value="1"/>
</dbReference>
<protein>
    <submittedName>
        <fullName evidence="1">Uncharacterized protein</fullName>
    </submittedName>
</protein>
<sequence>INDDPRPGRPKISTYERSLKLIADFLEADRRVTCEGISQATGIPPKSVFRILRSDLQKRKICAPWVPHCLAAEQKPKRLDIATLMKQRFYVEGGAFLRRIVAVDETPDMSPPDLELFPKLKQAMRGQRFSSLEEFLQRLPELSEP</sequence>
<keyword evidence="2" id="KW-1185">Reference proteome</keyword>
<evidence type="ECO:0000313" key="1">
    <source>
        <dbReference type="EMBL" id="GFG28162.1"/>
    </source>
</evidence>
<organism evidence="1 2">
    <name type="scientific">Coptotermes formosanus</name>
    <name type="common">Formosan subterranean termite</name>
    <dbReference type="NCBI Taxonomy" id="36987"/>
    <lineage>
        <taxon>Eukaryota</taxon>
        <taxon>Metazoa</taxon>
        <taxon>Ecdysozoa</taxon>
        <taxon>Arthropoda</taxon>
        <taxon>Hexapoda</taxon>
        <taxon>Insecta</taxon>
        <taxon>Pterygota</taxon>
        <taxon>Neoptera</taxon>
        <taxon>Polyneoptera</taxon>
        <taxon>Dictyoptera</taxon>
        <taxon>Blattodea</taxon>
        <taxon>Blattoidea</taxon>
        <taxon>Termitoidae</taxon>
        <taxon>Rhinotermitidae</taxon>
        <taxon>Coptotermes</taxon>
    </lineage>
</organism>
<dbReference type="PANTHER" id="PTHR46060">
    <property type="entry name" value="MARINER MOS1 TRANSPOSASE-LIKE PROTEIN"/>
    <property type="match status" value="1"/>
</dbReference>